<dbReference type="SUPFAM" id="SSF64307">
    <property type="entry name" value="SirA-like"/>
    <property type="match status" value="1"/>
</dbReference>
<sequence>MAEYFINALGDMCPIPNSKVQSKIKKLQPGDSIVFLTDHSCAVTTIVEEMKRRGLKSRVEEVDNGIWKLTITIPSQANKSRG</sequence>
<name>A0A140L4D2_9FIRM</name>
<evidence type="ECO:0000259" key="1">
    <source>
        <dbReference type="Pfam" id="PF01206"/>
    </source>
</evidence>
<dbReference type="RefSeq" id="WP_066354339.1">
    <property type="nucleotide sequence ID" value="NZ_LOED01000027.1"/>
</dbReference>
<dbReference type="STRING" id="520764.AN618_19190"/>
<evidence type="ECO:0000313" key="2">
    <source>
        <dbReference type="EMBL" id="KXG75407.1"/>
    </source>
</evidence>
<dbReference type="FunCoup" id="A0A140L4D2">
    <property type="interactions" value="60"/>
</dbReference>
<dbReference type="Gene3D" id="3.30.110.40">
    <property type="entry name" value="TusA-like domain"/>
    <property type="match status" value="1"/>
</dbReference>
<dbReference type="InterPro" id="IPR036868">
    <property type="entry name" value="TusA-like_sf"/>
</dbReference>
<accession>A0A140L4D2</accession>
<feature type="domain" description="UPF0033" evidence="1">
    <location>
        <begin position="5"/>
        <end position="72"/>
    </location>
</feature>
<dbReference type="InterPro" id="IPR001455">
    <property type="entry name" value="TusA-like"/>
</dbReference>
<gene>
    <name evidence="2" type="ORF">AN618_19190</name>
</gene>
<dbReference type="OrthoDB" id="9800872at2"/>
<dbReference type="AlphaFoldDB" id="A0A140L4D2"/>
<evidence type="ECO:0000313" key="3">
    <source>
        <dbReference type="Proteomes" id="UP000070427"/>
    </source>
</evidence>
<keyword evidence="3" id="KW-1185">Reference proteome</keyword>
<reference evidence="2 3" key="1">
    <citation type="submission" date="2015-12" db="EMBL/GenBank/DDBJ databases">
        <title>Draft genome sequnece of Fervidicola ferrireducens strain Y170.</title>
        <authorList>
            <person name="Patel B.K."/>
        </authorList>
    </citation>
    <scope>NUCLEOTIDE SEQUENCE [LARGE SCALE GENOMIC DNA]</scope>
    <source>
        <strain evidence="2 3">Y170</strain>
    </source>
</reference>
<proteinExistence type="predicted"/>
<protein>
    <recommendedName>
        <fullName evidence="1">UPF0033 domain-containing protein</fullName>
    </recommendedName>
</protein>
<dbReference type="EMBL" id="LOED01000027">
    <property type="protein sequence ID" value="KXG75407.1"/>
    <property type="molecule type" value="Genomic_DNA"/>
</dbReference>
<dbReference type="Proteomes" id="UP000070427">
    <property type="component" value="Unassembled WGS sequence"/>
</dbReference>
<dbReference type="InParanoid" id="A0A140L4D2"/>
<comment type="caution">
    <text evidence="2">The sequence shown here is derived from an EMBL/GenBank/DDBJ whole genome shotgun (WGS) entry which is preliminary data.</text>
</comment>
<organism evidence="2 3">
    <name type="scientific">Fervidicola ferrireducens</name>
    <dbReference type="NCBI Taxonomy" id="520764"/>
    <lineage>
        <taxon>Bacteria</taxon>
        <taxon>Bacillati</taxon>
        <taxon>Bacillota</taxon>
        <taxon>Clostridia</taxon>
        <taxon>Thermosediminibacterales</taxon>
        <taxon>Thermosediminibacteraceae</taxon>
        <taxon>Fervidicola</taxon>
    </lineage>
</organism>
<dbReference type="Pfam" id="PF01206">
    <property type="entry name" value="TusA"/>
    <property type="match status" value="1"/>
</dbReference>